<dbReference type="EMBL" id="PQGA01000004">
    <property type="protein sequence ID" value="POR53021.1"/>
    <property type="molecule type" value="Genomic_DNA"/>
</dbReference>
<comment type="pathway">
    <text evidence="11">Glycan metabolism; bacterial cellulose biosynthesis.</text>
</comment>
<dbReference type="NCBIfam" id="NF008558">
    <property type="entry name" value="PRK11498.1"/>
    <property type="match status" value="1"/>
</dbReference>
<evidence type="ECO:0000256" key="4">
    <source>
        <dbReference type="ARBA" id="ARBA00022676"/>
    </source>
</evidence>
<dbReference type="Pfam" id="PF07238">
    <property type="entry name" value="PilZ"/>
    <property type="match status" value="1"/>
</dbReference>
<dbReference type="UniPathway" id="UPA00694"/>
<keyword evidence="3 11" id="KW-0997">Cell inner membrane</keyword>
<evidence type="ECO:0000256" key="8">
    <source>
        <dbReference type="ARBA" id="ARBA00022989"/>
    </source>
</evidence>
<evidence type="ECO:0000256" key="2">
    <source>
        <dbReference type="ARBA" id="ARBA00022475"/>
    </source>
</evidence>
<comment type="cofactor">
    <cofactor evidence="11">
        <name>Mg(2+)</name>
        <dbReference type="ChEBI" id="CHEBI:18420"/>
    </cofactor>
</comment>
<dbReference type="InterPro" id="IPR009875">
    <property type="entry name" value="PilZ_domain"/>
</dbReference>
<dbReference type="OrthoDB" id="9806824at2"/>
<evidence type="ECO:0000259" key="13">
    <source>
        <dbReference type="Pfam" id="PF07238"/>
    </source>
</evidence>
<dbReference type="SUPFAM" id="SSF53448">
    <property type="entry name" value="Nucleotide-diphospho-sugar transferases"/>
    <property type="match status" value="1"/>
</dbReference>
<comment type="caution">
    <text evidence="14">The sequence shown here is derived from an EMBL/GenBank/DDBJ whole genome shotgun (WGS) entry which is preliminary data.</text>
</comment>
<reference evidence="14 15" key="1">
    <citation type="submission" date="2018-01" db="EMBL/GenBank/DDBJ databases">
        <title>Genomic Encyclopedia of Type Strains, Phase III (KMG-III): the genomes of soil and plant-associated and newly described type strains.</title>
        <authorList>
            <person name="Whitman W."/>
        </authorList>
    </citation>
    <scope>NUCLEOTIDE SEQUENCE [LARGE SCALE GENOMIC DNA]</scope>
    <source>
        <strain evidence="14 15">JCM 18070</strain>
    </source>
</reference>
<keyword evidence="11" id="KW-0973">c-di-GMP</keyword>
<dbReference type="EC" id="2.4.1.12" evidence="11"/>
<evidence type="ECO:0000256" key="10">
    <source>
        <dbReference type="ARBA" id="ARBA00048682"/>
    </source>
</evidence>
<evidence type="ECO:0000256" key="6">
    <source>
        <dbReference type="ARBA" id="ARBA00022692"/>
    </source>
</evidence>
<dbReference type="PANTHER" id="PTHR43867:SF2">
    <property type="entry name" value="CELLULOSE SYNTHASE CATALYTIC SUBUNIT A [UDP-FORMING]"/>
    <property type="match status" value="1"/>
</dbReference>
<evidence type="ECO:0000256" key="3">
    <source>
        <dbReference type="ARBA" id="ARBA00022519"/>
    </source>
</evidence>
<dbReference type="Gene3D" id="2.40.10.220">
    <property type="entry name" value="predicted glycosyltransferase like domains"/>
    <property type="match status" value="1"/>
</dbReference>
<keyword evidence="9 11" id="KW-0472">Membrane</keyword>
<dbReference type="GO" id="GO:0006011">
    <property type="term" value="P:UDP-alpha-D-glucose metabolic process"/>
    <property type="evidence" value="ECO:0007669"/>
    <property type="project" value="InterPro"/>
</dbReference>
<dbReference type="PRINTS" id="PR01439">
    <property type="entry name" value="CELLSNTHASEA"/>
</dbReference>
<dbReference type="GO" id="GO:0035438">
    <property type="term" value="F:cyclic-di-GMP binding"/>
    <property type="evidence" value="ECO:0007669"/>
    <property type="project" value="InterPro"/>
</dbReference>
<accession>A0A2S4MEE1</accession>
<dbReference type="CDD" id="cd06421">
    <property type="entry name" value="CESA_CelA_like"/>
    <property type="match status" value="1"/>
</dbReference>
<dbReference type="InterPro" id="IPR001173">
    <property type="entry name" value="Glyco_trans_2-like"/>
</dbReference>
<evidence type="ECO:0000313" key="15">
    <source>
        <dbReference type="Proteomes" id="UP000237381"/>
    </source>
</evidence>
<keyword evidence="5 11" id="KW-0808">Transferase</keyword>
<evidence type="ECO:0000256" key="9">
    <source>
        <dbReference type="ARBA" id="ARBA00023136"/>
    </source>
</evidence>
<protein>
    <recommendedName>
        <fullName evidence="11">Cellulose synthase catalytic subunit [UDP-forming]</fullName>
        <ecNumber evidence="11">2.4.1.12</ecNumber>
    </recommendedName>
</protein>
<feature type="transmembrane region" description="Helical" evidence="11">
    <location>
        <begin position="197"/>
        <end position="214"/>
    </location>
</feature>
<feature type="transmembrane region" description="Helical" evidence="11">
    <location>
        <begin position="555"/>
        <end position="574"/>
    </location>
</feature>
<keyword evidence="15" id="KW-1185">Reference proteome</keyword>
<sequence>MIRARLRTFWANYVSDPLARFWSALWVGLRRVSAPELSVAADAGFGQWLLRLFFRPPRPGKPDWPALAFASLGRDIAARLNMGRDRSKSAWLLRLFLRPRRSRRRLAADLRKLHKQPHPRRIAMRVWLDRRLEPLYRHGKRASAAIAAHLPAINWDGIRERLEKLSEALDRVPFLRQCLLWLAFVAAVTICTTPLPLGDQVLLFFLVWLVVMLARRVPGRLATMLMVMLSIIMTGRYVWWRSTQTLHLASPAEAVVGYVLFAAELYTWIVLMLGYVQTAWPLRRKPSPLPDDPADWPTVDIYIPTYNEPLSVVRPTVFAASTIDWPRDKLRIYLLDDGDRDDFRDFAAHVGVGYIRREEHTHAKAGNINHALKLTSGELIAIFDCDHIPTRSFLQTTVGTFLADPKCAMVQTPHHFFSPDPFERNFDTFHRVPNEGSLFYGLIQDGNDFWDATFFCGSCAIIKRGPLESIGGIATETVTEDAHTSLRLHRHGFTSAYLRTVQAAGLATESLAGHIGQRIRWARGMAQIFRLDNPWFGKGLSFFQRMCYSNAMLHFFYGLPRLIFLVMPCAYLYFGLHVINTPATVILAYVLPYLVTAAIANSRIQGRYRHSFWAEAYESVLAWYIVLPTTIAVVNPKLGKFNVTSKGGHIEEDYLDWTISTPYLVLLGINVVAVLFGIGRLTIWQTDEPATVGMNLFWAFVNLTVLGLAVGVAKEARQVRVAHRIPLRVPAMLTLPDGRTLACKTENYSMGGLGLVLPVQSGDEKLTSGERVSVCLSRGAVEHDFPAVVARLADRRLGVRFEDMSIERERRLVECTFGRADAWLEWEDVPRDDAPLNGLVELIMLSWQGYLRLFDAFFDALENIFTRRRAERGKPARQP</sequence>
<evidence type="ECO:0000256" key="1">
    <source>
        <dbReference type="ARBA" id="ARBA00004429"/>
    </source>
</evidence>
<feature type="transmembrane region" description="Helical" evidence="11">
    <location>
        <begin position="616"/>
        <end position="634"/>
    </location>
</feature>
<dbReference type="SUPFAM" id="SSF141371">
    <property type="entry name" value="PilZ domain-like"/>
    <property type="match status" value="1"/>
</dbReference>
<feature type="domain" description="PilZ" evidence="13">
    <location>
        <begin position="718"/>
        <end position="818"/>
    </location>
</feature>
<dbReference type="AlphaFoldDB" id="A0A2S4MEE1"/>
<evidence type="ECO:0000256" key="5">
    <source>
        <dbReference type="ARBA" id="ARBA00022679"/>
    </source>
</evidence>
<feature type="transmembrane region" description="Helical" evidence="11">
    <location>
        <begin position="221"/>
        <end position="240"/>
    </location>
</feature>
<feature type="transmembrane region" description="Helical" evidence="11">
    <location>
        <begin position="255"/>
        <end position="276"/>
    </location>
</feature>
<dbReference type="InterPro" id="IPR003919">
    <property type="entry name" value="Cell_synth_A"/>
</dbReference>
<feature type="transmembrane region" description="Helical" evidence="11">
    <location>
        <begin position="663"/>
        <end position="683"/>
    </location>
</feature>
<keyword evidence="7 11" id="KW-0135">Cellulose biosynthesis</keyword>
<dbReference type="NCBIfam" id="TIGR03030">
    <property type="entry name" value="CelA"/>
    <property type="match status" value="1"/>
</dbReference>
<dbReference type="InterPro" id="IPR029044">
    <property type="entry name" value="Nucleotide-diphossugar_trans"/>
</dbReference>
<comment type="catalytic activity">
    <reaction evidence="10 11">
        <text>[(1-&gt;4)-beta-D-glucosyl](n) + UDP-alpha-D-glucose = [(1-&gt;4)-beta-D-glucosyl](n+1) + UDP + H(+)</text>
        <dbReference type="Rhea" id="RHEA:19929"/>
        <dbReference type="Rhea" id="RHEA-COMP:10033"/>
        <dbReference type="Rhea" id="RHEA-COMP:10034"/>
        <dbReference type="ChEBI" id="CHEBI:15378"/>
        <dbReference type="ChEBI" id="CHEBI:18246"/>
        <dbReference type="ChEBI" id="CHEBI:58223"/>
        <dbReference type="ChEBI" id="CHEBI:58885"/>
        <dbReference type="EC" id="2.4.1.12"/>
    </reaction>
</comment>
<keyword evidence="2 11" id="KW-1003">Cell membrane</keyword>
<dbReference type="RefSeq" id="WP_103704406.1">
    <property type="nucleotide sequence ID" value="NZ_PQGA01000004.1"/>
</dbReference>
<dbReference type="Pfam" id="PF03552">
    <property type="entry name" value="Cellulose_synt"/>
    <property type="match status" value="1"/>
</dbReference>
<feature type="transmembrane region" description="Helical" evidence="11">
    <location>
        <begin position="695"/>
        <end position="713"/>
    </location>
</feature>
<feature type="transmembrane region" description="Helical" evidence="11">
    <location>
        <begin position="586"/>
        <end position="604"/>
    </location>
</feature>
<dbReference type="InterPro" id="IPR005150">
    <property type="entry name" value="Cellulose_synth"/>
</dbReference>
<gene>
    <name evidence="14" type="ORF">B0G62_104318</name>
</gene>
<keyword evidence="8 11" id="KW-1133">Transmembrane helix</keyword>
<dbReference type="PANTHER" id="PTHR43867">
    <property type="entry name" value="CELLULOSE SYNTHASE CATALYTIC SUBUNIT A [UDP-FORMING]"/>
    <property type="match status" value="1"/>
</dbReference>
<proteinExistence type="predicted"/>
<dbReference type="InterPro" id="IPR050321">
    <property type="entry name" value="Glycosyltr_2/OpgH_subfam"/>
</dbReference>
<dbReference type="GO" id="GO:0005886">
    <property type="term" value="C:plasma membrane"/>
    <property type="evidence" value="ECO:0007669"/>
    <property type="project" value="UniProtKB-SubCell"/>
</dbReference>
<dbReference type="GO" id="GO:0030244">
    <property type="term" value="P:cellulose biosynthetic process"/>
    <property type="evidence" value="ECO:0007669"/>
    <property type="project" value="UniProtKB-KW"/>
</dbReference>
<evidence type="ECO:0000256" key="7">
    <source>
        <dbReference type="ARBA" id="ARBA00022916"/>
    </source>
</evidence>
<feature type="domain" description="Glycosyltransferase 2-like" evidence="12">
    <location>
        <begin position="301"/>
        <end position="470"/>
    </location>
</feature>
<keyword evidence="6 11" id="KW-0812">Transmembrane</keyword>
<name>A0A2S4MEE1_9BURK</name>
<dbReference type="GO" id="GO:0016760">
    <property type="term" value="F:cellulose synthase (UDP-forming) activity"/>
    <property type="evidence" value="ECO:0007669"/>
    <property type="project" value="UniProtKB-EC"/>
</dbReference>
<comment type="subcellular location">
    <subcellularLocation>
        <location evidence="1">Cell inner membrane</location>
        <topology evidence="1">Multi-pass membrane protein</topology>
    </subcellularLocation>
</comment>
<organism evidence="14 15">
    <name type="scientific">Paraburkholderia eburnea</name>
    <dbReference type="NCBI Taxonomy" id="1189126"/>
    <lineage>
        <taxon>Bacteria</taxon>
        <taxon>Pseudomonadati</taxon>
        <taxon>Pseudomonadota</taxon>
        <taxon>Betaproteobacteria</taxon>
        <taxon>Burkholderiales</taxon>
        <taxon>Burkholderiaceae</taxon>
        <taxon>Paraburkholderia</taxon>
    </lineage>
</organism>
<evidence type="ECO:0000313" key="14">
    <source>
        <dbReference type="EMBL" id="POR53021.1"/>
    </source>
</evidence>
<dbReference type="Proteomes" id="UP000237381">
    <property type="component" value="Unassembled WGS sequence"/>
</dbReference>
<evidence type="ECO:0000259" key="12">
    <source>
        <dbReference type="Pfam" id="PF00535"/>
    </source>
</evidence>
<comment type="function">
    <text evidence="11">Catalytic subunit of cellulose synthase. It polymerizes uridine 5'-diphosphate glucose to cellulose.</text>
</comment>
<keyword evidence="4 11" id="KW-0328">Glycosyltransferase</keyword>
<dbReference type="Pfam" id="PF00535">
    <property type="entry name" value="Glycos_transf_2"/>
    <property type="match status" value="1"/>
</dbReference>
<evidence type="ECO:0000256" key="11">
    <source>
        <dbReference type="RuleBase" id="RU365020"/>
    </source>
</evidence>
<dbReference type="Gene3D" id="3.90.550.10">
    <property type="entry name" value="Spore Coat Polysaccharide Biosynthesis Protein SpsA, Chain A"/>
    <property type="match status" value="1"/>
</dbReference>